<comment type="subcellular location">
    <subcellularLocation>
        <location evidence="1">Cell membrane</location>
        <topology evidence="1">Multi-pass membrane protein</topology>
    </subcellularLocation>
</comment>
<comment type="caution">
    <text evidence="11">The sequence shown here is derived from an EMBL/GenBank/DDBJ whole genome shotgun (WGS) entry which is preliminary data.</text>
</comment>
<dbReference type="CDD" id="cd06225">
    <property type="entry name" value="HAMP"/>
    <property type="match status" value="1"/>
</dbReference>
<dbReference type="Gene3D" id="3.30.565.10">
    <property type="entry name" value="Histidine kinase-like ATPase, C-terminal domain"/>
    <property type="match status" value="1"/>
</dbReference>
<dbReference type="GO" id="GO:0000155">
    <property type="term" value="F:phosphorelay sensor kinase activity"/>
    <property type="evidence" value="ECO:0007669"/>
    <property type="project" value="InterPro"/>
</dbReference>
<evidence type="ECO:0000256" key="9">
    <source>
        <dbReference type="SAM" id="Phobius"/>
    </source>
</evidence>
<keyword evidence="5 9" id="KW-0812">Transmembrane</keyword>
<dbReference type="PANTHER" id="PTHR34220">
    <property type="entry name" value="SENSOR HISTIDINE KINASE YPDA"/>
    <property type="match status" value="1"/>
</dbReference>
<evidence type="ECO:0000256" key="6">
    <source>
        <dbReference type="ARBA" id="ARBA00022777"/>
    </source>
</evidence>
<name>A0A4R6UAM5_9BACI</name>
<dbReference type="InterPro" id="IPR050640">
    <property type="entry name" value="Bact_2-comp_sensor_kinase"/>
</dbReference>
<evidence type="ECO:0000256" key="5">
    <source>
        <dbReference type="ARBA" id="ARBA00022692"/>
    </source>
</evidence>
<proteinExistence type="predicted"/>
<protein>
    <submittedName>
        <fullName evidence="11">Two-component system sensor histidine kinase YesM</fullName>
    </submittedName>
</protein>
<keyword evidence="8 9" id="KW-0472">Membrane</keyword>
<dbReference type="Pfam" id="PF02743">
    <property type="entry name" value="dCache_1"/>
    <property type="match status" value="1"/>
</dbReference>
<keyword evidence="12" id="KW-1185">Reference proteome</keyword>
<keyword evidence="6 11" id="KW-0418">Kinase</keyword>
<gene>
    <name evidence="11" type="ORF">EV213_101372</name>
</gene>
<evidence type="ECO:0000313" key="12">
    <source>
        <dbReference type="Proteomes" id="UP000295632"/>
    </source>
</evidence>
<feature type="transmembrane region" description="Helical" evidence="9">
    <location>
        <begin position="12"/>
        <end position="33"/>
    </location>
</feature>
<dbReference type="AlphaFoldDB" id="A0A4R6UAM5"/>
<dbReference type="InterPro" id="IPR003594">
    <property type="entry name" value="HATPase_dom"/>
</dbReference>
<keyword evidence="3" id="KW-0597">Phosphoprotein</keyword>
<accession>A0A4R6UAM5</accession>
<dbReference type="EMBL" id="SNYJ01000001">
    <property type="protein sequence ID" value="TDQ42942.1"/>
    <property type="molecule type" value="Genomic_DNA"/>
</dbReference>
<dbReference type="Pfam" id="PF00672">
    <property type="entry name" value="HAMP"/>
    <property type="match status" value="1"/>
</dbReference>
<dbReference type="OrthoDB" id="9776552at2"/>
<dbReference type="Gene3D" id="3.30.450.20">
    <property type="entry name" value="PAS domain"/>
    <property type="match status" value="2"/>
</dbReference>
<keyword evidence="4" id="KW-0808">Transferase</keyword>
<keyword evidence="7 9" id="KW-1133">Transmembrane helix</keyword>
<dbReference type="InterPro" id="IPR010559">
    <property type="entry name" value="Sig_transdc_His_kin_internal"/>
</dbReference>
<organism evidence="11 12">
    <name type="scientific">Aureibacillus halotolerans</name>
    <dbReference type="NCBI Taxonomy" id="1508390"/>
    <lineage>
        <taxon>Bacteria</taxon>
        <taxon>Bacillati</taxon>
        <taxon>Bacillota</taxon>
        <taxon>Bacilli</taxon>
        <taxon>Bacillales</taxon>
        <taxon>Bacillaceae</taxon>
        <taxon>Aureibacillus</taxon>
    </lineage>
</organism>
<dbReference type="InterPro" id="IPR003660">
    <property type="entry name" value="HAMP_dom"/>
</dbReference>
<evidence type="ECO:0000256" key="2">
    <source>
        <dbReference type="ARBA" id="ARBA00022475"/>
    </source>
</evidence>
<dbReference type="PANTHER" id="PTHR34220:SF7">
    <property type="entry name" value="SENSOR HISTIDINE KINASE YPDA"/>
    <property type="match status" value="1"/>
</dbReference>
<dbReference type="Gene3D" id="1.10.8.500">
    <property type="entry name" value="HAMP domain in histidine kinase"/>
    <property type="match status" value="1"/>
</dbReference>
<evidence type="ECO:0000256" key="8">
    <source>
        <dbReference type="ARBA" id="ARBA00023136"/>
    </source>
</evidence>
<dbReference type="GO" id="GO:0005886">
    <property type="term" value="C:plasma membrane"/>
    <property type="evidence" value="ECO:0007669"/>
    <property type="project" value="UniProtKB-SubCell"/>
</dbReference>
<evidence type="ECO:0000313" key="11">
    <source>
        <dbReference type="EMBL" id="TDQ42942.1"/>
    </source>
</evidence>
<sequence>MRMFRYWSLKWKFFSVFFVCVFLPILLFGTLIYQKANEAVQLQTVKSTEAALDKVAENLSSTMQSIEDITSYLIFSEDMRAYLQAGSSPDQINSLYPLEHRITGFAVFHLTSKPYLHSITVRSLLESRELHIGPSLQDTQKQKYEALAKKADGSPVWSESYSIQSYSYENVEHVVSLYRLIKDINNVNRRIGMATIRLNTKRLYQLVKTDALDGVGELFIVDTHGRIVLHPDENLIGTKNENSLVTEMADERTSAIRKQSTQQQLYITKQIPGIDWNVVARVDQAKVATGLSGVVNITQVMFIVTMALGILALIGFYYTTLRPIQLLTAQTKRVGAGDLSAKMPVRSNDEIGQMSQWFNHMTSQLRLLIDHKYVMEIKNREAELQLLQNQINPHFLYNTLDMIRWNARLENALGTSKLIEQLSKMFRISLSRGKTWISIKDELDYNGLYLTLQKKRLGRSFSYTIFYEHTAAQALVGKQSLQPLIENSIQHGFKLRKKPGHLYIRCFQEEGNLVIDVMDNGKGFEGEDFEKLKKSGYALKNLEERLQLAFKGHASLSLKKLEDGGAWVRIRHPFVTSEEKIEIFMKEEEANDS</sequence>
<evidence type="ECO:0000256" key="4">
    <source>
        <dbReference type="ARBA" id="ARBA00022679"/>
    </source>
</evidence>
<dbReference type="InterPro" id="IPR036890">
    <property type="entry name" value="HATPase_C_sf"/>
</dbReference>
<reference evidence="11 12" key="1">
    <citation type="submission" date="2019-03" db="EMBL/GenBank/DDBJ databases">
        <title>Genomic Encyclopedia of Type Strains, Phase IV (KMG-IV): sequencing the most valuable type-strain genomes for metagenomic binning, comparative biology and taxonomic classification.</title>
        <authorList>
            <person name="Goeker M."/>
        </authorList>
    </citation>
    <scope>NUCLEOTIDE SEQUENCE [LARGE SCALE GENOMIC DNA]</scope>
    <source>
        <strain evidence="11 12">DSM 28697</strain>
    </source>
</reference>
<evidence type="ECO:0000256" key="1">
    <source>
        <dbReference type="ARBA" id="ARBA00004651"/>
    </source>
</evidence>
<dbReference type="Pfam" id="PF06580">
    <property type="entry name" value="His_kinase"/>
    <property type="match status" value="1"/>
</dbReference>
<evidence type="ECO:0000256" key="3">
    <source>
        <dbReference type="ARBA" id="ARBA00022553"/>
    </source>
</evidence>
<evidence type="ECO:0000259" key="10">
    <source>
        <dbReference type="PROSITE" id="PS50885"/>
    </source>
</evidence>
<evidence type="ECO:0000256" key="7">
    <source>
        <dbReference type="ARBA" id="ARBA00022989"/>
    </source>
</evidence>
<dbReference type="Pfam" id="PF02518">
    <property type="entry name" value="HATPase_c"/>
    <property type="match status" value="1"/>
</dbReference>
<dbReference type="SMART" id="SM00304">
    <property type="entry name" value="HAMP"/>
    <property type="match status" value="1"/>
</dbReference>
<feature type="domain" description="HAMP" evidence="10">
    <location>
        <begin position="318"/>
        <end position="370"/>
    </location>
</feature>
<dbReference type="Proteomes" id="UP000295632">
    <property type="component" value="Unassembled WGS sequence"/>
</dbReference>
<dbReference type="SUPFAM" id="SSF158472">
    <property type="entry name" value="HAMP domain-like"/>
    <property type="match status" value="1"/>
</dbReference>
<dbReference type="SUPFAM" id="SSF55874">
    <property type="entry name" value="ATPase domain of HSP90 chaperone/DNA topoisomerase II/histidine kinase"/>
    <property type="match status" value="1"/>
</dbReference>
<keyword evidence="2" id="KW-1003">Cell membrane</keyword>
<dbReference type="InterPro" id="IPR033479">
    <property type="entry name" value="dCache_1"/>
</dbReference>
<dbReference type="PROSITE" id="PS50885">
    <property type="entry name" value="HAMP"/>
    <property type="match status" value="1"/>
</dbReference>
<feature type="transmembrane region" description="Helical" evidence="9">
    <location>
        <begin position="300"/>
        <end position="318"/>
    </location>
</feature>